<feature type="region of interest" description="Disordered" evidence="1">
    <location>
        <begin position="114"/>
        <end position="134"/>
    </location>
</feature>
<organism evidence="2 3">
    <name type="scientific">Novosphingobium organovorum</name>
    <dbReference type="NCBI Taxonomy" id="2930092"/>
    <lineage>
        <taxon>Bacteria</taxon>
        <taxon>Pseudomonadati</taxon>
        <taxon>Pseudomonadota</taxon>
        <taxon>Alphaproteobacteria</taxon>
        <taxon>Sphingomonadales</taxon>
        <taxon>Sphingomonadaceae</taxon>
        <taxon>Novosphingobium</taxon>
    </lineage>
</organism>
<feature type="compositionally biased region" description="Low complexity" evidence="1">
    <location>
        <begin position="85"/>
        <end position="102"/>
    </location>
</feature>
<keyword evidence="3" id="KW-1185">Reference proteome</keyword>
<evidence type="ECO:0000256" key="1">
    <source>
        <dbReference type="SAM" id="MobiDB-lite"/>
    </source>
</evidence>
<reference evidence="2" key="1">
    <citation type="submission" date="2022-03" db="EMBL/GenBank/DDBJ databases">
        <title>Identification of a novel bacterium isolated from mangrove sediments.</title>
        <authorList>
            <person name="Pan X."/>
        </authorList>
    </citation>
    <scope>NUCLEOTIDE SEQUENCE</scope>
    <source>
        <strain evidence="2">B1949</strain>
    </source>
</reference>
<dbReference type="InterPro" id="IPR025245">
    <property type="entry name" value="DUF4197"/>
</dbReference>
<gene>
    <name evidence="2" type="ORF">MTR62_00460</name>
</gene>
<protein>
    <submittedName>
        <fullName evidence="2">DUF4197 family protein</fullName>
    </submittedName>
</protein>
<sequence>MQVYSNGLARGALCRGVAAVPGAVRGGRGFLRSALIGGCALIALGALSGCKSLLHSDESIKAYEARSALDAAGDSARGRKDERAAAAPSAPTARETATPTVTAPQAGEDALALSAPQGASEGKPVKTRRPANETAQVVAEARAAAQARKAQQKAEKARLAQLRRSEAARAKNNIYVGAKGLKGRKLLQASVDQAFAALRASGGFWNGASRLPLPVSLAGSLAVRGQDEALQRAINQVAYAAALSMEPFLAEAAEEVPMKYGQEKFKGQMPVTDFVHRTLGSASVNTLQERIYTALTASRDPAVMGCLKTLDTGARAALAAQIADATDAAIWQRVRRSEFALEGRGA</sequence>
<accession>A0ABT0B825</accession>
<comment type="caution">
    <text evidence="2">The sequence shown here is derived from an EMBL/GenBank/DDBJ whole genome shotgun (WGS) entry which is preliminary data.</text>
</comment>
<dbReference type="Pfam" id="PF13852">
    <property type="entry name" value="DUF4197"/>
    <property type="match status" value="1"/>
</dbReference>
<proteinExistence type="predicted"/>
<dbReference type="Proteomes" id="UP001162881">
    <property type="component" value="Unassembled WGS sequence"/>
</dbReference>
<evidence type="ECO:0000313" key="3">
    <source>
        <dbReference type="Proteomes" id="UP001162881"/>
    </source>
</evidence>
<evidence type="ECO:0000313" key="2">
    <source>
        <dbReference type="EMBL" id="MCJ2181187.1"/>
    </source>
</evidence>
<name>A0ABT0B825_9SPHN</name>
<dbReference type="EMBL" id="JALHLF010000001">
    <property type="protein sequence ID" value="MCJ2181187.1"/>
    <property type="molecule type" value="Genomic_DNA"/>
</dbReference>
<dbReference type="RefSeq" id="WP_244016236.1">
    <property type="nucleotide sequence ID" value="NZ_JALHLF010000001.1"/>
</dbReference>
<feature type="region of interest" description="Disordered" evidence="1">
    <location>
        <begin position="71"/>
        <end position="102"/>
    </location>
</feature>